<protein>
    <recommendedName>
        <fullName evidence="2">Restriction endonuclease type IV Mrr domain-containing protein</fullName>
    </recommendedName>
</protein>
<accession>X1B5Y6</accession>
<reference evidence="1" key="1">
    <citation type="journal article" date="2014" name="Front. Microbiol.">
        <title>High frequency of phylogenetically diverse reductive dehalogenase-homologous genes in deep subseafloor sedimentary metagenomes.</title>
        <authorList>
            <person name="Kawai M."/>
            <person name="Futagami T."/>
            <person name="Toyoda A."/>
            <person name="Takaki Y."/>
            <person name="Nishi S."/>
            <person name="Hori S."/>
            <person name="Arai W."/>
            <person name="Tsubouchi T."/>
            <person name="Morono Y."/>
            <person name="Uchiyama I."/>
            <person name="Ito T."/>
            <person name="Fujiyama A."/>
            <person name="Inagaki F."/>
            <person name="Takami H."/>
        </authorList>
    </citation>
    <scope>NUCLEOTIDE SEQUENCE</scope>
    <source>
        <strain evidence="1">Expedition CK06-06</strain>
    </source>
</reference>
<sequence length="221" mass="24685">HTESHTEVLLRRIKGVEKTPPPEWVTSIEIPGELPLKNEIATEEQKLQAIKSKIDRLGVSLGELQEYKGLLYETGLPLQELVKSTLEKLGTNTESSPVSDEFIINVGGKKALIEVKGVSKGISKDHLGQLIVDRGEYFKLSGQDIKGILIGNAWRLLRLEQRDTKGKAIFPRNIVQIAQNQDIGLISVTELFRAFCKTLEEPEYKKEVLNKIITGKGVITF</sequence>
<dbReference type="EMBL" id="BART01028440">
    <property type="protein sequence ID" value="GAG90465.1"/>
    <property type="molecule type" value="Genomic_DNA"/>
</dbReference>
<evidence type="ECO:0008006" key="2">
    <source>
        <dbReference type="Google" id="ProtNLM"/>
    </source>
</evidence>
<proteinExistence type="predicted"/>
<gene>
    <name evidence="1" type="ORF">S01H4_50143</name>
</gene>
<dbReference type="AlphaFoldDB" id="X1B5Y6"/>
<evidence type="ECO:0000313" key="1">
    <source>
        <dbReference type="EMBL" id="GAG90465.1"/>
    </source>
</evidence>
<organism evidence="1">
    <name type="scientific">marine sediment metagenome</name>
    <dbReference type="NCBI Taxonomy" id="412755"/>
    <lineage>
        <taxon>unclassified sequences</taxon>
        <taxon>metagenomes</taxon>
        <taxon>ecological metagenomes</taxon>
    </lineage>
</organism>
<comment type="caution">
    <text evidence="1">The sequence shown here is derived from an EMBL/GenBank/DDBJ whole genome shotgun (WGS) entry which is preliminary data.</text>
</comment>
<name>X1B5Y6_9ZZZZ</name>
<feature type="non-terminal residue" evidence="1">
    <location>
        <position position="1"/>
    </location>
</feature>